<dbReference type="InterPro" id="IPR053140">
    <property type="entry name" value="GDSL_Rv0518-like"/>
</dbReference>
<comment type="caution">
    <text evidence="2">The sequence shown here is derived from an EMBL/GenBank/DDBJ whole genome shotgun (WGS) entry which is preliminary data.</text>
</comment>
<dbReference type="PANTHER" id="PTHR43784:SF2">
    <property type="entry name" value="GDSL-LIKE LIPASE_ACYLHYDROLASE, PUTATIVE (AFU_ORTHOLOGUE AFUA_2G00820)-RELATED"/>
    <property type="match status" value="1"/>
</dbReference>
<protein>
    <submittedName>
        <fullName evidence="2">Lysophospholipase L1-like esterase</fullName>
    </submittedName>
</protein>
<feature type="domain" description="SGNH hydrolase-type esterase" evidence="1">
    <location>
        <begin position="13"/>
        <end position="186"/>
    </location>
</feature>
<accession>A0AAE4C774</accession>
<proteinExistence type="predicted"/>
<dbReference type="EMBL" id="JAVDUI010000001">
    <property type="protein sequence ID" value="MDR6892254.1"/>
    <property type="molecule type" value="Genomic_DNA"/>
</dbReference>
<gene>
    <name evidence="2" type="ORF">J2S35_001194</name>
</gene>
<sequence length="261" mass="28840">MKNPADRPHRYLALGDSFTEGVGDWDASRPNGVRGWADRVGEQLIATGEWSYANLAVRGKKAGQVLAEQLPEALRLKPTLVTCYAGGNDFLRPSVDLDAVVSAYVAGLARLVDAGCEVAVFTAFDSGASKTFTATRSRAALYNELLREGADREGFAVVDFWRMKEFQDWRYWDEDRLHLASLGHARMAENVLAALGKAEEVEVPDLGEAPRLRRLEAIEADLVWARKHFVPWVGRRVRGVSSGDGMKPKYPEFVADLTESA</sequence>
<dbReference type="InterPro" id="IPR013830">
    <property type="entry name" value="SGNH_hydro"/>
</dbReference>
<organism evidence="2 3">
    <name type="scientific">Falsarthrobacter nasiphocae</name>
    <dbReference type="NCBI Taxonomy" id="189863"/>
    <lineage>
        <taxon>Bacteria</taxon>
        <taxon>Bacillati</taxon>
        <taxon>Actinomycetota</taxon>
        <taxon>Actinomycetes</taxon>
        <taxon>Micrococcales</taxon>
        <taxon>Micrococcaceae</taxon>
        <taxon>Falsarthrobacter</taxon>
    </lineage>
</organism>
<dbReference type="Gene3D" id="3.40.50.1110">
    <property type="entry name" value="SGNH hydrolase"/>
    <property type="match status" value="1"/>
</dbReference>
<dbReference type="Proteomes" id="UP001247307">
    <property type="component" value="Unassembled WGS sequence"/>
</dbReference>
<dbReference type="InterPro" id="IPR036514">
    <property type="entry name" value="SGNH_hydro_sf"/>
</dbReference>
<evidence type="ECO:0000259" key="1">
    <source>
        <dbReference type="Pfam" id="PF13472"/>
    </source>
</evidence>
<dbReference type="CDD" id="cd01832">
    <property type="entry name" value="SGNH_hydrolase_like_1"/>
    <property type="match status" value="1"/>
</dbReference>
<dbReference type="AlphaFoldDB" id="A0AAE4C774"/>
<dbReference type="PANTHER" id="PTHR43784">
    <property type="entry name" value="GDSL-LIKE LIPASE/ACYLHYDROLASE, PUTATIVE (AFU_ORTHOLOGUE AFUA_2G00820)-RELATED"/>
    <property type="match status" value="1"/>
</dbReference>
<name>A0AAE4C774_9MICC</name>
<dbReference type="SUPFAM" id="SSF52266">
    <property type="entry name" value="SGNH hydrolase"/>
    <property type="match status" value="1"/>
</dbReference>
<evidence type="ECO:0000313" key="2">
    <source>
        <dbReference type="EMBL" id="MDR6892254.1"/>
    </source>
</evidence>
<reference evidence="2" key="1">
    <citation type="submission" date="2023-07" db="EMBL/GenBank/DDBJ databases">
        <title>Sequencing the genomes of 1000 actinobacteria strains.</title>
        <authorList>
            <person name="Klenk H.-P."/>
        </authorList>
    </citation>
    <scope>NUCLEOTIDE SEQUENCE</scope>
    <source>
        <strain evidence="2">DSM 13988</strain>
    </source>
</reference>
<keyword evidence="3" id="KW-1185">Reference proteome</keyword>
<dbReference type="Pfam" id="PF13472">
    <property type="entry name" value="Lipase_GDSL_2"/>
    <property type="match status" value="1"/>
</dbReference>
<dbReference type="RefSeq" id="WP_309850976.1">
    <property type="nucleotide sequence ID" value="NZ_BAAAIU010000003.1"/>
</dbReference>
<evidence type="ECO:0000313" key="3">
    <source>
        <dbReference type="Proteomes" id="UP001247307"/>
    </source>
</evidence>